<gene>
    <name evidence="1" type="ORF">Mth01_03070</name>
</gene>
<sequence length="101" mass="10848">MVQFREHPVPLGVQREEAQVVQRLDQAALVSEVVLHGRVVLLTGLLADLPEGDVFDAAFGEEPFGGEQDLPAGLITHSRNYAGPAGCESPELRVDEPATAF</sequence>
<proteinExistence type="predicted"/>
<dbReference type="EMBL" id="BOOG01000004">
    <property type="protein sequence ID" value="GIH68054.1"/>
    <property type="molecule type" value="Genomic_DNA"/>
</dbReference>
<dbReference type="Proteomes" id="UP000610966">
    <property type="component" value="Unassembled WGS sequence"/>
</dbReference>
<protein>
    <submittedName>
        <fullName evidence="1">Uncharacterized protein</fullName>
    </submittedName>
</protein>
<dbReference type="AlphaFoldDB" id="A0A8J3R4Y9"/>
<comment type="caution">
    <text evidence="1">The sequence shown here is derived from an EMBL/GenBank/DDBJ whole genome shotgun (WGS) entry which is preliminary data.</text>
</comment>
<reference evidence="1" key="1">
    <citation type="submission" date="2021-01" db="EMBL/GenBank/DDBJ databases">
        <title>Whole genome shotgun sequence of Sphaerimonospora thailandensis NBRC 107569.</title>
        <authorList>
            <person name="Komaki H."/>
            <person name="Tamura T."/>
        </authorList>
    </citation>
    <scope>NUCLEOTIDE SEQUENCE</scope>
    <source>
        <strain evidence="1">NBRC 107569</strain>
    </source>
</reference>
<evidence type="ECO:0000313" key="2">
    <source>
        <dbReference type="Proteomes" id="UP000610966"/>
    </source>
</evidence>
<name>A0A8J3R4Y9_9ACTN</name>
<evidence type="ECO:0000313" key="1">
    <source>
        <dbReference type="EMBL" id="GIH68054.1"/>
    </source>
</evidence>
<accession>A0A8J3R4Y9</accession>
<keyword evidence="2" id="KW-1185">Reference proteome</keyword>
<organism evidence="1 2">
    <name type="scientific">Sphaerimonospora thailandensis</name>
    <dbReference type="NCBI Taxonomy" id="795644"/>
    <lineage>
        <taxon>Bacteria</taxon>
        <taxon>Bacillati</taxon>
        <taxon>Actinomycetota</taxon>
        <taxon>Actinomycetes</taxon>
        <taxon>Streptosporangiales</taxon>
        <taxon>Streptosporangiaceae</taxon>
        <taxon>Sphaerimonospora</taxon>
    </lineage>
</organism>